<accession>A0A517XVN2</accession>
<name>A0A517XVN2_9BACT</name>
<dbReference type="EMBL" id="CP036273">
    <property type="protein sequence ID" value="QDU21547.1"/>
    <property type="molecule type" value="Genomic_DNA"/>
</dbReference>
<evidence type="ECO:0000313" key="5">
    <source>
        <dbReference type="Proteomes" id="UP000319576"/>
    </source>
</evidence>
<evidence type="ECO:0000259" key="2">
    <source>
        <dbReference type="Pfam" id="PF01408"/>
    </source>
</evidence>
<dbReference type="RefSeq" id="WP_145240583.1">
    <property type="nucleotide sequence ID" value="NZ_CP036273.1"/>
</dbReference>
<sequence precursor="true">MTASRRHFLAAGAAVSASALHAAGDDTLRVGLIGCGDRGTGAATQALLADRNVKLVAMGDAFDDRLRSSLTLLRNRKDLAGKVDVAADACFVGFDAYREVIRRSDVVLLCTPPHFRPIHFRAAVEAGKHVFAEKPVAVDAPGVRHVLQTVEMAKQKNLSVVSGLCLRYDFGFRETVKRIHGGAIGDITTMFANDYRGGRWRKPRTEGQTDMQYHMRNWYNFTWLSGDFNVEQHVHFLDVCAWLMKDEYPVRAIGMGGRAVLNSPDYGNIYDHFAVTYEYRGGARLVSNCRQNPGCKNDLSAHAVGSRGRAVLSERTNGLSLHPAGGKDWFYDGPANQMYQTEHDELFASIRAGRPINNGDYMTKSTLLAIMGRMAAYTGQQITWEQALASREDLSPPRYTWDQAVADPPVAVPGLTRFV</sequence>
<keyword evidence="5" id="KW-1185">Reference proteome</keyword>
<reference evidence="4 5" key="1">
    <citation type="submission" date="2019-02" db="EMBL/GenBank/DDBJ databases">
        <title>Deep-cultivation of Planctomycetes and their phenomic and genomic characterization uncovers novel biology.</title>
        <authorList>
            <person name="Wiegand S."/>
            <person name="Jogler M."/>
            <person name="Boedeker C."/>
            <person name="Pinto D."/>
            <person name="Vollmers J."/>
            <person name="Rivas-Marin E."/>
            <person name="Kohn T."/>
            <person name="Peeters S.H."/>
            <person name="Heuer A."/>
            <person name="Rast P."/>
            <person name="Oberbeckmann S."/>
            <person name="Bunk B."/>
            <person name="Jeske O."/>
            <person name="Meyerdierks A."/>
            <person name="Storesund J.E."/>
            <person name="Kallscheuer N."/>
            <person name="Luecker S."/>
            <person name="Lage O.M."/>
            <person name="Pohl T."/>
            <person name="Merkel B.J."/>
            <person name="Hornburger P."/>
            <person name="Mueller R.-W."/>
            <person name="Bruemmer F."/>
            <person name="Labrenz M."/>
            <person name="Spormann A.M."/>
            <person name="Op den Camp H."/>
            <person name="Overmann J."/>
            <person name="Amann R."/>
            <person name="Jetten M.S.M."/>
            <person name="Mascher T."/>
            <person name="Medema M.H."/>
            <person name="Devos D.P."/>
            <person name="Kaster A.-K."/>
            <person name="Ovreas L."/>
            <person name="Rohde M."/>
            <person name="Galperin M.Y."/>
            <person name="Jogler C."/>
        </authorList>
    </citation>
    <scope>NUCLEOTIDE SEQUENCE [LARGE SCALE GENOMIC DNA]</scope>
    <source>
        <strain evidence="4 5">ETA_A1</strain>
    </source>
</reference>
<feature type="chain" id="PRO_5022228464" evidence="1">
    <location>
        <begin position="23"/>
        <end position="419"/>
    </location>
</feature>
<dbReference type="GO" id="GO:0000166">
    <property type="term" value="F:nucleotide binding"/>
    <property type="evidence" value="ECO:0007669"/>
    <property type="project" value="InterPro"/>
</dbReference>
<dbReference type="Proteomes" id="UP000319576">
    <property type="component" value="Chromosome"/>
</dbReference>
<feature type="domain" description="Gfo/Idh/MocA-like oxidoreductase N-terminal" evidence="2">
    <location>
        <begin position="28"/>
        <end position="155"/>
    </location>
</feature>
<evidence type="ECO:0000259" key="3">
    <source>
        <dbReference type="Pfam" id="PF02894"/>
    </source>
</evidence>
<dbReference type="Pfam" id="PF01408">
    <property type="entry name" value="GFO_IDH_MocA"/>
    <property type="match status" value="1"/>
</dbReference>
<dbReference type="SUPFAM" id="SSF51735">
    <property type="entry name" value="NAD(P)-binding Rossmann-fold domains"/>
    <property type="match status" value="1"/>
</dbReference>
<dbReference type="KEGG" id="uli:ETAA1_35160"/>
<dbReference type="Pfam" id="PF02894">
    <property type="entry name" value="GFO_IDH_MocA_C"/>
    <property type="match status" value="1"/>
</dbReference>
<dbReference type="AlphaFoldDB" id="A0A517XVN2"/>
<dbReference type="Gene3D" id="3.30.360.10">
    <property type="entry name" value="Dihydrodipicolinate Reductase, domain 2"/>
    <property type="match status" value="1"/>
</dbReference>
<protein>
    <submittedName>
        <fullName evidence="4">Inositol 2-dehydrogenase</fullName>
        <ecNumber evidence="4">1.1.1.18</ecNumber>
    </submittedName>
</protein>
<evidence type="ECO:0000256" key="1">
    <source>
        <dbReference type="SAM" id="SignalP"/>
    </source>
</evidence>
<feature type="signal peptide" evidence="1">
    <location>
        <begin position="1"/>
        <end position="22"/>
    </location>
</feature>
<gene>
    <name evidence="4" type="primary">idhA_2</name>
    <name evidence="4" type="ORF">ETAA1_35160</name>
</gene>
<proteinExistence type="predicted"/>
<dbReference type="SUPFAM" id="SSF55347">
    <property type="entry name" value="Glyceraldehyde-3-phosphate dehydrogenase-like, C-terminal domain"/>
    <property type="match status" value="1"/>
</dbReference>
<organism evidence="4 5">
    <name type="scientific">Urbifossiella limnaea</name>
    <dbReference type="NCBI Taxonomy" id="2528023"/>
    <lineage>
        <taxon>Bacteria</taxon>
        <taxon>Pseudomonadati</taxon>
        <taxon>Planctomycetota</taxon>
        <taxon>Planctomycetia</taxon>
        <taxon>Gemmatales</taxon>
        <taxon>Gemmataceae</taxon>
        <taxon>Urbifossiella</taxon>
    </lineage>
</organism>
<dbReference type="Gene3D" id="3.40.50.720">
    <property type="entry name" value="NAD(P)-binding Rossmann-like Domain"/>
    <property type="match status" value="1"/>
</dbReference>
<keyword evidence="4" id="KW-0560">Oxidoreductase</keyword>
<dbReference type="PANTHER" id="PTHR43818">
    <property type="entry name" value="BCDNA.GH03377"/>
    <property type="match status" value="1"/>
</dbReference>
<dbReference type="InterPro" id="IPR036291">
    <property type="entry name" value="NAD(P)-bd_dom_sf"/>
</dbReference>
<dbReference type="InterPro" id="IPR000683">
    <property type="entry name" value="Gfo/Idh/MocA-like_OxRdtase_N"/>
</dbReference>
<dbReference type="EC" id="1.1.1.18" evidence="4"/>
<evidence type="ECO:0000313" key="4">
    <source>
        <dbReference type="EMBL" id="QDU21547.1"/>
    </source>
</evidence>
<dbReference type="InterPro" id="IPR004104">
    <property type="entry name" value="Gfo/Idh/MocA-like_OxRdtase_C"/>
</dbReference>
<keyword evidence="1" id="KW-0732">Signal</keyword>
<dbReference type="PANTHER" id="PTHR43818:SF5">
    <property type="entry name" value="OXIDOREDUCTASE FAMILY PROTEIN"/>
    <property type="match status" value="1"/>
</dbReference>
<dbReference type="GO" id="GO:0050112">
    <property type="term" value="F:inositol 2-dehydrogenase (NAD+) activity"/>
    <property type="evidence" value="ECO:0007669"/>
    <property type="project" value="UniProtKB-EC"/>
</dbReference>
<dbReference type="InterPro" id="IPR050463">
    <property type="entry name" value="Gfo/Idh/MocA_oxidrdct_glycsds"/>
</dbReference>
<feature type="domain" description="Gfo/Idh/MocA-like oxidoreductase C-terminal" evidence="3">
    <location>
        <begin position="177"/>
        <end position="335"/>
    </location>
</feature>
<dbReference type="OrthoDB" id="253515at2"/>